<dbReference type="InterPro" id="IPR050606">
    <property type="entry name" value="Calponin-like"/>
</dbReference>
<dbReference type="GO" id="GO:0015629">
    <property type="term" value="C:actin cytoskeleton"/>
    <property type="evidence" value="ECO:0007669"/>
    <property type="project" value="TreeGrafter"/>
</dbReference>
<dbReference type="GO" id="GO:0051015">
    <property type="term" value="F:actin filament binding"/>
    <property type="evidence" value="ECO:0007669"/>
    <property type="project" value="TreeGrafter"/>
</dbReference>
<dbReference type="PROSITE" id="PS01052">
    <property type="entry name" value="CALPONIN_1"/>
    <property type="match status" value="1"/>
</dbReference>
<dbReference type="Gene3D" id="1.10.418.10">
    <property type="entry name" value="Calponin-like domain"/>
    <property type="match status" value="1"/>
</dbReference>
<dbReference type="PROSITE" id="PS51122">
    <property type="entry name" value="CALPONIN_2"/>
    <property type="match status" value="1"/>
</dbReference>
<dbReference type="InterPro" id="IPR001715">
    <property type="entry name" value="CH_dom"/>
</dbReference>
<dbReference type="Pfam" id="PF00307">
    <property type="entry name" value="CH"/>
    <property type="match status" value="1"/>
</dbReference>
<reference evidence="4" key="1">
    <citation type="submission" date="2025-08" db="UniProtKB">
        <authorList>
            <consortium name="Ensembl"/>
        </authorList>
    </citation>
    <scope>IDENTIFICATION</scope>
</reference>
<evidence type="ECO:0000313" key="5">
    <source>
        <dbReference type="Proteomes" id="UP000694388"/>
    </source>
</evidence>
<proteinExistence type="inferred from homology"/>
<accession>A0A8C4R4W0</accession>
<name>A0A8C4R4W0_EPTBU</name>
<dbReference type="InterPro" id="IPR036872">
    <property type="entry name" value="CH_dom_sf"/>
</dbReference>
<dbReference type="AlphaFoldDB" id="A0A8C4R4W0"/>
<dbReference type="InterPro" id="IPR003096">
    <property type="entry name" value="SM22_calponin"/>
</dbReference>
<evidence type="ECO:0000313" key="4">
    <source>
        <dbReference type="Ensembl" id="ENSEBUP00000024931.1"/>
    </source>
</evidence>
<dbReference type="Pfam" id="PF00402">
    <property type="entry name" value="Calponin"/>
    <property type="match status" value="1"/>
</dbReference>
<keyword evidence="5" id="KW-1185">Reference proteome</keyword>
<dbReference type="Proteomes" id="UP000694388">
    <property type="component" value="Unplaced"/>
</dbReference>
<comment type="similarity">
    <text evidence="1 2">Belongs to the calponin family.</text>
</comment>
<sequence length="215" mass="24097">MDCEMACGLPCSAMANKGPAYGFSREIQNRIDQKYDQELESLLTDWLMLQCAEKMKDITRPASGKLAFQTWLKDGVLLCHLINSLSSDGLAVKRVAHHEMVFRQMEQISQFLRAAESYGVGKTDLFQTVDLFEGKDLASVQRSLMALGNIAVTKGDGKYRGDPMWFRKKAQENPREFSNDQLRQGQNVISLQYGSNQGASQAGMTGYGQQRQIIN</sequence>
<reference evidence="4" key="2">
    <citation type="submission" date="2025-09" db="UniProtKB">
        <authorList>
            <consortium name="Ensembl"/>
        </authorList>
    </citation>
    <scope>IDENTIFICATION</scope>
</reference>
<dbReference type="Ensembl" id="ENSEBUT00000025507.1">
    <property type="protein sequence ID" value="ENSEBUP00000024931.1"/>
    <property type="gene ID" value="ENSEBUG00000015396.1"/>
</dbReference>
<dbReference type="GeneTree" id="ENSGT00940000155162"/>
<dbReference type="PROSITE" id="PS50021">
    <property type="entry name" value="CH"/>
    <property type="match status" value="1"/>
</dbReference>
<dbReference type="GO" id="GO:0007015">
    <property type="term" value="P:actin filament organization"/>
    <property type="evidence" value="ECO:0007669"/>
    <property type="project" value="TreeGrafter"/>
</dbReference>
<dbReference type="PRINTS" id="PR00888">
    <property type="entry name" value="SM22CALPONIN"/>
</dbReference>
<dbReference type="SMART" id="SM00033">
    <property type="entry name" value="CH"/>
    <property type="match status" value="1"/>
</dbReference>
<dbReference type="PRINTS" id="PR00890">
    <property type="entry name" value="TRANSGELIN"/>
</dbReference>
<dbReference type="PANTHER" id="PTHR47385">
    <property type="entry name" value="CALPONIN"/>
    <property type="match status" value="1"/>
</dbReference>
<feature type="domain" description="Calponin-homology (CH)" evidence="3">
    <location>
        <begin position="37"/>
        <end position="151"/>
    </location>
</feature>
<dbReference type="PANTHER" id="PTHR47385:SF18">
    <property type="entry name" value="CALPONIN"/>
    <property type="match status" value="1"/>
</dbReference>
<protein>
    <recommendedName>
        <fullName evidence="2">Transgelin</fullName>
    </recommendedName>
</protein>
<evidence type="ECO:0000256" key="2">
    <source>
        <dbReference type="RuleBase" id="RU361224"/>
    </source>
</evidence>
<dbReference type="InterPro" id="IPR000557">
    <property type="entry name" value="Calponin_repeat"/>
</dbReference>
<evidence type="ECO:0000259" key="3">
    <source>
        <dbReference type="PROSITE" id="PS50021"/>
    </source>
</evidence>
<evidence type="ECO:0000256" key="1">
    <source>
        <dbReference type="ARBA" id="ARBA00009631"/>
    </source>
</evidence>
<dbReference type="SUPFAM" id="SSF47576">
    <property type="entry name" value="Calponin-homology domain, CH-domain"/>
    <property type="match status" value="1"/>
</dbReference>
<organism evidence="4 5">
    <name type="scientific">Eptatretus burgeri</name>
    <name type="common">Inshore hagfish</name>
    <dbReference type="NCBI Taxonomy" id="7764"/>
    <lineage>
        <taxon>Eukaryota</taxon>
        <taxon>Metazoa</taxon>
        <taxon>Chordata</taxon>
        <taxon>Craniata</taxon>
        <taxon>Vertebrata</taxon>
        <taxon>Cyclostomata</taxon>
        <taxon>Myxini</taxon>
        <taxon>Myxiniformes</taxon>
        <taxon>Myxinidae</taxon>
        <taxon>Eptatretinae</taxon>
        <taxon>Eptatretus</taxon>
    </lineage>
</organism>